<protein>
    <submittedName>
        <fullName evidence="1">Helix-turn-helix transcriptional regulator</fullName>
    </submittedName>
</protein>
<organism evidence="1 2">
    <name type="scientific">Mucilaginibacter corticis</name>
    <dbReference type="NCBI Taxonomy" id="2597670"/>
    <lineage>
        <taxon>Bacteria</taxon>
        <taxon>Pseudomonadati</taxon>
        <taxon>Bacteroidota</taxon>
        <taxon>Sphingobacteriia</taxon>
        <taxon>Sphingobacteriales</taxon>
        <taxon>Sphingobacteriaceae</taxon>
        <taxon>Mucilaginibacter</taxon>
    </lineage>
</organism>
<reference evidence="1 2" key="1">
    <citation type="submission" date="2019-07" db="EMBL/GenBank/DDBJ databases">
        <authorList>
            <person name="Huq M.A."/>
        </authorList>
    </citation>
    <scope>NUCLEOTIDE SEQUENCE [LARGE SCALE GENOMIC DNA]</scope>
    <source>
        <strain evidence="1 2">MAH-19</strain>
    </source>
</reference>
<keyword evidence="2" id="KW-1185">Reference proteome</keyword>
<dbReference type="InterPro" id="IPR001387">
    <property type="entry name" value="Cro/C1-type_HTH"/>
</dbReference>
<gene>
    <name evidence="1" type="ORF">FO440_06820</name>
</gene>
<comment type="caution">
    <text evidence="1">The sequence shown here is derived from an EMBL/GenBank/DDBJ whole genome shotgun (WGS) entry which is preliminary data.</text>
</comment>
<sequence length="129" mass="14338">MNTLKFTVAKTSTGFDAYYEKNGTIVAITTGETIAELKNNALEAYNLYAEEAAIKLTTMDKISFEFDLPSFFEYYPVISARALSARVGINNSLLSQYVTGVKKPSPKQVQRILTEVKNIGKELSELELV</sequence>
<dbReference type="Proteomes" id="UP000318733">
    <property type="component" value="Unassembled WGS sequence"/>
</dbReference>
<dbReference type="EMBL" id="VLPK01000001">
    <property type="protein sequence ID" value="TSJ43892.1"/>
    <property type="molecule type" value="Genomic_DNA"/>
</dbReference>
<evidence type="ECO:0000313" key="1">
    <source>
        <dbReference type="EMBL" id="TSJ43892.1"/>
    </source>
</evidence>
<accession>A0A556MVJ9</accession>
<name>A0A556MVJ9_9SPHI</name>
<dbReference type="CDD" id="cd00093">
    <property type="entry name" value="HTH_XRE"/>
    <property type="match status" value="1"/>
</dbReference>
<dbReference type="AlphaFoldDB" id="A0A556MVJ9"/>
<dbReference type="RefSeq" id="WP_144247457.1">
    <property type="nucleotide sequence ID" value="NZ_VLPK01000001.1"/>
</dbReference>
<proteinExistence type="predicted"/>
<dbReference type="OrthoDB" id="676274at2"/>
<evidence type="ECO:0000313" key="2">
    <source>
        <dbReference type="Proteomes" id="UP000318733"/>
    </source>
</evidence>